<name>A0A8T7LVZ2_9CHLR</name>
<reference evidence="2 3" key="1">
    <citation type="submission" date="2020-06" db="EMBL/GenBank/DDBJ databases">
        <title>Anoxygenic phototrophic Chloroflexota member uses a Type I reaction center.</title>
        <authorList>
            <person name="Tsuji J.M."/>
            <person name="Shaw N.A."/>
            <person name="Nagashima S."/>
            <person name="Venkiteswaran J."/>
            <person name="Schiff S.L."/>
            <person name="Hanada S."/>
            <person name="Tank M."/>
            <person name="Neufeld J.D."/>
        </authorList>
    </citation>
    <scope>NUCLEOTIDE SEQUENCE [LARGE SCALE GENOMIC DNA]</scope>
    <source>
        <strain evidence="2">L227-S17</strain>
    </source>
</reference>
<dbReference type="Gene3D" id="1.10.3210.10">
    <property type="entry name" value="Hypothetical protein af1432"/>
    <property type="match status" value="1"/>
</dbReference>
<sequence>MARITVPVRHNDKLTAILERVNQDIELQTMWRCANINAVDRLGISDHGRVHVQIVANIGLKMLRLLHEAGVVPSIVQHHNLSFEDAEVVVVLGALLHDIGICVHREEHEHHSLWLADRKMIELLDGIYDIEQRTIVKSEVLHAIIAHARSQKCLTIEAGVVKVADALDMAKGRSRIPFEAGHINIHSASAYAIQSVELKAGVEKPIHIQVNMSNSAGIFQIDELLKKKIQNSSIKDYLELVASIGAETEEKLIPVYHM</sequence>
<dbReference type="Pfam" id="PF01966">
    <property type="entry name" value="HD"/>
    <property type="match status" value="1"/>
</dbReference>
<dbReference type="Proteomes" id="UP000521676">
    <property type="component" value="Unassembled WGS sequence"/>
</dbReference>
<dbReference type="AlphaFoldDB" id="A0A8T7LVZ2"/>
<gene>
    <name evidence="2" type="ORF">HXX08_04305</name>
</gene>
<feature type="domain" description="HD/PDEase" evidence="1">
    <location>
        <begin position="44"/>
        <end position="179"/>
    </location>
</feature>
<dbReference type="PANTHER" id="PTHR40517:SF1">
    <property type="entry name" value="METAL-DEPENDENT PHOSPHOHYDROLASE, HD SUPERFAMILY-RELATED"/>
    <property type="match status" value="1"/>
</dbReference>
<evidence type="ECO:0000259" key="1">
    <source>
        <dbReference type="SMART" id="SM00471"/>
    </source>
</evidence>
<protein>
    <submittedName>
        <fullName evidence="2">HD domain-containing protein</fullName>
    </submittedName>
</protein>
<dbReference type="EMBL" id="JACATZ010000001">
    <property type="protein sequence ID" value="NWJ45083.1"/>
    <property type="molecule type" value="Genomic_DNA"/>
</dbReference>
<dbReference type="PANTHER" id="PTHR40517">
    <property type="entry name" value="METAL-DEPENDENT PHOSPHOHYDROLASE, HD SUPERFAMILY-RELATED"/>
    <property type="match status" value="1"/>
</dbReference>
<dbReference type="InterPro" id="IPR039967">
    <property type="entry name" value="MJ1020-like"/>
</dbReference>
<dbReference type="SMART" id="SM00471">
    <property type="entry name" value="HDc"/>
    <property type="match status" value="1"/>
</dbReference>
<accession>A0A8T7LVZ2</accession>
<proteinExistence type="predicted"/>
<dbReference type="InterPro" id="IPR006674">
    <property type="entry name" value="HD_domain"/>
</dbReference>
<evidence type="ECO:0000313" key="3">
    <source>
        <dbReference type="Proteomes" id="UP000521676"/>
    </source>
</evidence>
<evidence type="ECO:0000313" key="2">
    <source>
        <dbReference type="EMBL" id="NWJ45083.1"/>
    </source>
</evidence>
<organism evidence="2 3">
    <name type="scientific">Candidatus Chlorohelix allophototropha</name>
    <dbReference type="NCBI Taxonomy" id="3003348"/>
    <lineage>
        <taxon>Bacteria</taxon>
        <taxon>Bacillati</taxon>
        <taxon>Chloroflexota</taxon>
        <taxon>Chloroflexia</taxon>
        <taxon>Candidatus Chloroheliales</taxon>
        <taxon>Candidatus Chloroheliaceae</taxon>
        <taxon>Candidatus Chlorohelix</taxon>
    </lineage>
</organism>
<dbReference type="InterPro" id="IPR003607">
    <property type="entry name" value="HD/PDEase_dom"/>
</dbReference>
<comment type="caution">
    <text evidence="2">The sequence shown here is derived from an EMBL/GenBank/DDBJ whole genome shotgun (WGS) entry which is preliminary data.</text>
</comment>
<dbReference type="SUPFAM" id="SSF109604">
    <property type="entry name" value="HD-domain/PDEase-like"/>
    <property type="match status" value="1"/>
</dbReference>